<dbReference type="NCBIfam" id="TIGR00374">
    <property type="entry name" value="flippase-like domain"/>
    <property type="match status" value="1"/>
</dbReference>
<dbReference type="Proteomes" id="UP000287352">
    <property type="component" value="Unassembled WGS sequence"/>
</dbReference>
<feature type="transmembrane region" description="Helical" evidence="7">
    <location>
        <begin position="327"/>
        <end position="345"/>
    </location>
</feature>
<keyword evidence="4 7" id="KW-1133">Transmembrane helix</keyword>
<evidence type="ECO:0000256" key="7">
    <source>
        <dbReference type="SAM" id="Phobius"/>
    </source>
</evidence>
<dbReference type="Pfam" id="PF03706">
    <property type="entry name" value="LPG_synthase_TM"/>
    <property type="match status" value="1"/>
</dbReference>
<evidence type="ECO:0000256" key="2">
    <source>
        <dbReference type="ARBA" id="ARBA00022475"/>
    </source>
</evidence>
<dbReference type="InterPro" id="IPR022791">
    <property type="entry name" value="L-PG_synthase/AglD"/>
</dbReference>
<feature type="transmembrane region" description="Helical" evidence="7">
    <location>
        <begin position="184"/>
        <end position="204"/>
    </location>
</feature>
<keyword evidence="5 7" id="KW-0472">Membrane</keyword>
<evidence type="ECO:0000256" key="1">
    <source>
        <dbReference type="ARBA" id="ARBA00004651"/>
    </source>
</evidence>
<evidence type="ECO:0000256" key="4">
    <source>
        <dbReference type="ARBA" id="ARBA00022989"/>
    </source>
</evidence>
<keyword evidence="3 7" id="KW-0812">Transmembrane</keyword>
<proteinExistence type="predicted"/>
<evidence type="ECO:0000313" key="8">
    <source>
        <dbReference type="EMBL" id="GCE11791.1"/>
    </source>
</evidence>
<keyword evidence="9" id="KW-1185">Reference proteome</keyword>
<comment type="caution">
    <text evidence="8">The sequence shown here is derived from an EMBL/GenBank/DDBJ whole genome shotgun (WGS) entry which is preliminary data.</text>
</comment>
<feature type="transmembrane region" description="Helical" evidence="7">
    <location>
        <begin position="216"/>
        <end position="235"/>
    </location>
</feature>
<gene>
    <name evidence="8" type="ORF">KTT_16500</name>
</gene>
<reference evidence="9" key="1">
    <citation type="submission" date="2018-12" db="EMBL/GenBank/DDBJ databases">
        <title>Tengunoibacter tsumagoiensis gen. nov., sp. nov., Dictyobacter kobayashii sp. nov., D. alpinus sp. nov., and D. joshuensis sp. nov. and description of Dictyobacteraceae fam. nov. within the order Ktedonobacterales isolated from Tengu-no-mugimeshi.</title>
        <authorList>
            <person name="Wang C.M."/>
            <person name="Zheng Y."/>
            <person name="Sakai Y."/>
            <person name="Toyoda A."/>
            <person name="Minakuchi Y."/>
            <person name="Abe K."/>
            <person name="Yokota A."/>
            <person name="Yabe S."/>
        </authorList>
    </citation>
    <scope>NUCLEOTIDE SEQUENCE [LARGE SCALE GENOMIC DNA]</scope>
    <source>
        <strain evidence="9">Uno3</strain>
    </source>
</reference>
<dbReference type="AlphaFoldDB" id="A0A401ZY68"/>
<feature type="transmembrane region" description="Helical" evidence="7">
    <location>
        <begin position="144"/>
        <end position="163"/>
    </location>
</feature>
<dbReference type="PANTHER" id="PTHR39087">
    <property type="entry name" value="UPF0104 MEMBRANE PROTEIN MJ1595"/>
    <property type="match status" value="1"/>
</dbReference>
<dbReference type="PANTHER" id="PTHR39087:SF2">
    <property type="entry name" value="UPF0104 MEMBRANE PROTEIN MJ1595"/>
    <property type="match status" value="1"/>
</dbReference>
<feature type="region of interest" description="Disordered" evidence="6">
    <location>
        <begin position="1"/>
        <end position="44"/>
    </location>
</feature>
<sequence length="387" mass="42730">MLHNNDEVQFEKPITIEGRSKRQKKRSLPPASPSDDARGAAASMPEISPEQLSLRKKLLNWRTLLPLVIVVIALVFLARKTDINPQKTLAALSSANIAFFCAAFVIYYLSFGLRAIRWRLLLENVGFTPANGINLPRVPKLVEMIYISFFANTVVPAKLGDLYRAYLLRQEIKVSTTRSFGTVLAERLLDLIVLLLLFIPALLVSLRQNLPSQLRIGLEILLGAVVAGIGGLFLLRLGREYIAQFLPQRFREQYYHFQEGTLGSFRRIPLLSLLTLGVWGCEALRFFFIALALHLLPGDLLHILSASIFIGLGEALLTAIPATGGGLGLVEGGMVAMLALFTQGSDAVNRAAAAILLDRVITFFSILVFGFIVFLLAFGKKARRRAS</sequence>
<evidence type="ECO:0000256" key="3">
    <source>
        <dbReference type="ARBA" id="ARBA00022692"/>
    </source>
</evidence>
<feature type="transmembrane region" description="Helical" evidence="7">
    <location>
        <begin position="89"/>
        <end position="109"/>
    </location>
</feature>
<name>A0A401ZY68_9CHLR</name>
<organism evidence="8 9">
    <name type="scientific">Tengunoibacter tsumagoiensis</name>
    <dbReference type="NCBI Taxonomy" id="2014871"/>
    <lineage>
        <taxon>Bacteria</taxon>
        <taxon>Bacillati</taxon>
        <taxon>Chloroflexota</taxon>
        <taxon>Ktedonobacteria</taxon>
        <taxon>Ktedonobacterales</taxon>
        <taxon>Dictyobacteraceae</taxon>
        <taxon>Tengunoibacter</taxon>
    </lineage>
</organism>
<evidence type="ECO:0000313" key="9">
    <source>
        <dbReference type="Proteomes" id="UP000287352"/>
    </source>
</evidence>
<feature type="transmembrane region" description="Helical" evidence="7">
    <location>
        <begin position="59"/>
        <end position="77"/>
    </location>
</feature>
<keyword evidence="2" id="KW-1003">Cell membrane</keyword>
<evidence type="ECO:0000256" key="6">
    <source>
        <dbReference type="SAM" id="MobiDB-lite"/>
    </source>
</evidence>
<feature type="transmembrane region" description="Helical" evidence="7">
    <location>
        <begin position="270"/>
        <end position="294"/>
    </location>
</feature>
<dbReference type="EMBL" id="BIFR01000001">
    <property type="protein sequence ID" value="GCE11791.1"/>
    <property type="molecule type" value="Genomic_DNA"/>
</dbReference>
<feature type="transmembrane region" description="Helical" evidence="7">
    <location>
        <begin position="300"/>
        <end position="320"/>
    </location>
</feature>
<feature type="transmembrane region" description="Helical" evidence="7">
    <location>
        <begin position="351"/>
        <end position="378"/>
    </location>
</feature>
<dbReference type="RefSeq" id="WP_126579467.1">
    <property type="nucleotide sequence ID" value="NZ_BIFR01000001.1"/>
</dbReference>
<accession>A0A401ZY68</accession>
<evidence type="ECO:0000256" key="5">
    <source>
        <dbReference type="ARBA" id="ARBA00023136"/>
    </source>
</evidence>
<feature type="compositionally biased region" description="Basic and acidic residues" evidence="6">
    <location>
        <begin position="1"/>
        <end position="10"/>
    </location>
</feature>
<dbReference type="GO" id="GO:0005886">
    <property type="term" value="C:plasma membrane"/>
    <property type="evidence" value="ECO:0007669"/>
    <property type="project" value="UniProtKB-SubCell"/>
</dbReference>
<protein>
    <submittedName>
        <fullName evidence="8">TIGR00374 family protein</fullName>
    </submittedName>
</protein>
<dbReference type="OrthoDB" id="147509at2"/>
<comment type="subcellular location">
    <subcellularLocation>
        <location evidence="1">Cell membrane</location>
        <topology evidence="1">Multi-pass membrane protein</topology>
    </subcellularLocation>
</comment>